<dbReference type="PANTHER" id="PTHR47163:SF2">
    <property type="entry name" value="SI:DKEY-17M8.2"/>
    <property type="match status" value="1"/>
</dbReference>
<dbReference type="GeneID" id="126892403"/>
<dbReference type="InterPro" id="IPR024445">
    <property type="entry name" value="Tnp_ISXO2-like"/>
</dbReference>
<proteinExistence type="predicted"/>
<evidence type="ECO:0000259" key="1">
    <source>
        <dbReference type="SMART" id="SM01126"/>
    </source>
</evidence>
<keyword evidence="3" id="KW-1185">Reference proteome</keyword>
<feature type="domain" description="ISXO2-like transposase" evidence="1">
    <location>
        <begin position="142"/>
        <end position="286"/>
    </location>
</feature>
<dbReference type="PANTHER" id="PTHR47163">
    <property type="entry name" value="DDE_TNP_IS1595 DOMAIN-CONTAINING PROTEIN"/>
    <property type="match status" value="1"/>
</dbReference>
<dbReference type="InterPro" id="IPR053164">
    <property type="entry name" value="IS1016-like_transposase"/>
</dbReference>
<dbReference type="Pfam" id="PF12762">
    <property type="entry name" value="DDE_Tnp_IS1595"/>
    <property type="match status" value="1"/>
</dbReference>
<sequence length="307" mass="35780">MECESCSIRFVESVLLTAKKEDVLDFFYKHGVMKPTTTCKQCGNILKANAEGKFRCNKLVPRTNKKPKSCRFFLSQRKGTILERCKLPVEKLFVLVSILLQLRPPRFEFVKCELEISSRSMVMWFSFCREVFQDFVISNSVKLGGPDSFVEIHGAKLGKIKFNGDVDSGANKQWFGGYDRNSNNCFLVQVESKDADSLLRIIKDWVLPGTSISSHYWEAYKCLDHEGFRQETMDHSKHFVDPDPDADMYTHNLDRIWREVRTTVPRHGQEYFVDYLAEFYFKRRFSDRFERLHAFFIAAASFCPPAY</sequence>
<evidence type="ECO:0000313" key="2">
    <source>
        <dbReference type="EnsemblMetazoa" id="XP_050517889.1"/>
    </source>
</evidence>
<evidence type="ECO:0000313" key="3">
    <source>
        <dbReference type="Proteomes" id="UP001652700"/>
    </source>
</evidence>
<protein>
    <recommendedName>
        <fullName evidence="1">ISXO2-like transposase domain-containing protein</fullName>
    </recommendedName>
</protein>
<reference evidence="2" key="1">
    <citation type="submission" date="2025-05" db="UniProtKB">
        <authorList>
            <consortium name="EnsemblMetazoa"/>
        </authorList>
    </citation>
    <scope>IDENTIFICATION</scope>
</reference>
<name>A0ABM5L624_DIAVI</name>
<dbReference type="Proteomes" id="UP001652700">
    <property type="component" value="Unplaced"/>
</dbReference>
<dbReference type="SMART" id="SM01126">
    <property type="entry name" value="DDE_Tnp_IS1595"/>
    <property type="match status" value="1"/>
</dbReference>
<accession>A0ABM5L624</accession>
<dbReference type="EnsemblMetazoa" id="XM_050661932.1">
    <property type="protein sequence ID" value="XP_050517889.1"/>
    <property type="gene ID" value="LOC126892403"/>
</dbReference>
<dbReference type="RefSeq" id="XP_050517889.1">
    <property type="nucleotide sequence ID" value="XM_050661932.1"/>
</dbReference>
<organism evidence="2 3">
    <name type="scientific">Diabrotica virgifera virgifera</name>
    <name type="common">western corn rootworm</name>
    <dbReference type="NCBI Taxonomy" id="50390"/>
    <lineage>
        <taxon>Eukaryota</taxon>
        <taxon>Metazoa</taxon>
        <taxon>Ecdysozoa</taxon>
        <taxon>Arthropoda</taxon>
        <taxon>Hexapoda</taxon>
        <taxon>Insecta</taxon>
        <taxon>Pterygota</taxon>
        <taxon>Neoptera</taxon>
        <taxon>Endopterygota</taxon>
        <taxon>Coleoptera</taxon>
        <taxon>Polyphaga</taxon>
        <taxon>Cucujiformia</taxon>
        <taxon>Chrysomeloidea</taxon>
        <taxon>Chrysomelidae</taxon>
        <taxon>Galerucinae</taxon>
        <taxon>Diabroticina</taxon>
        <taxon>Diabroticites</taxon>
        <taxon>Diabrotica</taxon>
    </lineage>
</organism>